<comment type="caution">
    <text evidence="1">The sequence shown here is derived from an EMBL/GenBank/DDBJ whole genome shotgun (WGS) entry which is preliminary data.</text>
</comment>
<name>A0ACA9P0L8_9GLOM</name>
<accession>A0ACA9P0L8</accession>
<reference evidence="1" key="1">
    <citation type="submission" date="2021-06" db="EMBL/GenBank/DDBJ databases">
        <authorList>
            <person name="Kallberg Y."/>
            <person name="Tangrot J."/>
            <person name="Rosling A."/>
        </authorList>
    </citation>
    <scope>NUCLEOTIDE SEQUENCE</scope>
    <source>
        <strain evidence="1">MA461A</strain>
    </source>
</reference>
<protein>
    <submittedName>
        <fullName evidence="1">12993_t:CDS:1</fullName>
    </submittedName>
</protein>
<organism evidence="1 2">
    <name type="scientific">Racocetra persica</name>
    <dbReference type="NCBI Taxonomy" id="160502"/>
    <lineage>
        <taxon>Eukaryota</taxon>
        <taxon>Fungi</taxon>
        <taxon>Fungi incertae sedis</taxon>
        <taxon>Mucoromycota</taxon>
        <taxon>Glomeromycotina</taxon>
        <taxon>Glomeromycetes</taxon>
        <taxon>Diversisporales</taxon>
        <taxon>Gigasporaceae</taxon>
        <taxon>Racocetra</taxon>
    </lineage>
</organism>
<keyword evidence="2" id="KW-1185">Reference proteome</keyword>
<evidence type="ECO:0000313" key="2">
    <source>
        <dbReference type="Proteomes" id="UP000789920"/>
    </source>
</evidence>
<dbReference type="Proteomes" id="UP000789920">
    <property type="component" value="Unassembled WGS sequence"/>
</dbReference>
<feature type="non-terminal residue" evidence="1">
    <location>
        <position position="1"/>
    </location>
</feature>
<dbReference type="EMBL" id="CAJVQC010017584">
    <property type="protein sequence ID" value="CAG8685795.1"/>
    <property type="molecule type" value="Genomic_DNA"/>
</dbReference>
<gene>
    <name evidence="1" type="ORF">RPERSI_LOCUS9338</name>
</gene>
<sequence>FEDEEVNFDLTNSLKELNREPITASKHLIDGDIFINSGESELSRIVALIYNDILEIASSKLSEEEHCNMFIYPIACLFCRNDKEYKLKLNQTNVGSKTKPDLFCTVNDILILNFEFKLLGCTLLQKKMN</sequence>
<proteinExistence type="predicted"/>
<evidence type="ECO:0000313" key="1">
    <source>
        <dbReference type="EMBL" id="CAG8685795.1"/>
    </source>
</evidence>